<organism evidence="1">
    <name type="scientific">Beta vulgaris subsp. vulgaris</name>
    <name type="common">Beet</name>
    <dbReference type="NCBI Taxonomy" id="3555"/>
    <lineage>
        <taxon>Eukaryota</taxon>
        <taxon>Viridiplantae</taxon>
        <taxon>Streptophyta</taxon>
        <taxon>Embryophyta</taxon>
        <taxon>Tracheophyta</taxon>
        <taxon>Spermatophyta</taxon>
        <taxon>Magnoliopsida</taxon>
        <taxon>eudicotyledons</taxon>
        <taxon>Gunneridae</taxon>
        <taxon>Pentapetalae</taxon>
        <taxon>Caryophyllales</taxon>
        <taxon>Chenopodiaceae</taxon>
        <taxon>Betoideae</taxon>
        <taxon>Beta</taxon>
    </lineage>
</organism>
<sequence length="216" mass="23860">MPGPCSDFRHSSILLLTQFPTWSENPLIPKQRQKLNPNQRFDLLPLLISQLESRLQLVSHSNMNNQQGHLLSLPLLALLALLGTHQQTLSPQSPGAIIPSLAHDSLPSFQRTLPVIDSQKGLSYSQDFWILVNASLPSSTSDILLESLISDKRLNVLVHILYGISSLLELFSHDVVGNVVSSVRFDSKSFTSDLPSIVGKAEAEHTSIIMKIPDLE</sequence>
<proteinExistence type="predicted"/>
<geneLocation type="mitochondrion" evidence="1"/>
<dbReference type="EMBL" id="BA000024">
    <property type="protein sequence ID" value="BAD66707.1"/>
    <property type="molecule type" value="Genomic_DNA"/>
</dbReference>
<dbReference type="AlphaFoldDB" id="Q5U6K0"/>
<name>Q5U6K0_BETVV</name>
<gene>
    <name evidence="1" type="primary">orf216</name>
</gene>
<evidence type="ECO:0000313" key="1">
    <source>
        <dbReference type="EMBL" id="BAD66707.1"/>
    </source>
</evidence>
<protein>
    <submittedName>
        <fullName evidence="1">Orf216 protein</fullName>
    </submittedName>
</protein>
<keyword evidence="1" id="KW-0496">Mitochondrion</keyword>
<reference evidence="1" key="1">
    <citation type="journal article" date="2004" name="Mol. Genet. Genomics">
        <title>The cytoplasmic male-sterile type and normal type mitochondrial genomes of sugar beet share the same complement of genes of known function but differ in the content of expressed ORFs.</title>
        <authorList>
            <person name="Satoh M."/>
            <person name="Kubo T."/>
            <person name="Nishizawa S."/>
            <person name="Estiati A."/>
            <person name="Itchoda N."/>
            <person name="Mikami T."/>
        </authorList>
    </citation>
    <scope>NUCLEOTIDE SEQUENCE</scope>
</reference>
<accession>Q5U6K0</accession>